<evidence type="ECO:0000313" key="2">
    <source>
        <dbReference type="EMBL" id="SCY70603.1"/>
    </source>
</evidence>
<keyword evidence="2" id="KW-0378">Hydrolase</keyword>
<dbReference type="InterPro" id="IPR022742">
    <property type="entry name" value="Hydrolase_4"/>
</dbReference>
<dbReference type="EMBL" id="FMUS01000013">
    <property type="protein sequence ID" value="SCY70603.1"/>
    <property type="molecule type" value="Genomic_DNA"/>
</dbReference>
<accession>A0A1G5I3I2</accession>
<sequence>MVIIIVAFCLLIFITYSLMEAYYLVHSLSHPAIRKHLIGINNTLVSNKKFDFKSNTGLKLKAIEYLPALMPRGTIIAFHYLGGSKESIFPYLEFLIAGGYRVISFDFPNHGESDSQVTTKFTLDKDAFMLMEKIKEMGIGGPYGVMGLSMGATAALAVYEGYPEIKGAVIDSGPLIYVREYFDYVLNIKGIKNPLCRFFFKVLYLHLVGFKSMSENTLKSLKKLKGRPIFFIQAEKDTTIPIRNALKAFQLVKSDKAMFWSVPKSRHLTILSQNSKEYKKRVLDFFDDVFCI</sequence>
<gene>
    <name evidence="2" type="ORF">SAMN03080606_02239</name>
</gene>
<reference evidence="2 3" key="1">
    <citation type="submission" date="2016-10" db="EMBL/GenBank/DDBJ databases">
        <authorList>
            <person name="de Groot N.N."/>
        </authorList>
    </citation>
    <scope>NUCLEOTIDE SEQUENCE [LARGE SCALE GENOMIC DNA]</scope>
    <source>
        <strain evidence="2 3">DSM 18978</strain>
    </source>
</reference>
<organism evidence="2 3">
    <name type="scientific">Alkaliphilus peptidifermentans DSM 18978</name>
    <dbReference type="NCBI Taxonomy" id="1120976"/>
    <lineage>
        <taxon>Bacteria</taxon>
        <taxon>Bacillati</taxon>
        <taxon>Bacillota</taxon>
        <taxon>Clostridia</taxon>
        <taxon>Peptostreptococcales</taxon>
        <taxon>Natronincolaceae</taxon>
        <taxon>Alkaliphilus</taxon>
    </lineage>
</organism>
<dbReference type="RefSeq" id="WP_176758973.1">
    <property type="nucleotide sequence ID" value="NZ_FMUS01000013.1"/>
</dbReference>
<dbReference type="AlphaFoldDB" id="A0A1G5I3I2"/>
<keyword evidence="3" id="KW-1185">Reference proteome</keyword>
<dbReference type="GO" id="GO:0016787">
    <property type="term" value="F:hydrolase activity"/>
    <property type="evidence" value="ECO:0007669"/>
    <property type="project" value="UniProtKB-KW"/>
</dbReference>
<proteinExistence type="predicted"/>
<dbReference type="PANTHER" id="PTHR43358">
    <property type="entry name" value="ALPHA/BETA-HYDROLASE"/>
    <property type="match status" value="1"/>
</dbReference>
<name>A0A1G5I3I2_9FIRM</name>
<dbReference type="PANTHER" id="PTHR43358:SF4">
    <property type="entry name" value="ALPHA_BETA HYDROLASE FOLD-1 DOMAIN-CONTAINING PROTEIN"/>
    <property type="match status" value="1"/>
</dbReference>
<evidence type="ECO:0000313" key="3">
    <source>
        <dbReference type="Proteomes" id="UP000198636"/>
    </source>
</evidence>
<dbReference type="SUPFAM" id="SSF53474">
    <property type="entry name" value="alpha/beta-Hydrolases"/>
    <property type="match status" value="1"/>
</dbReference>
<dbReference type="InterPro" id="IPR052920">
    <property type="entry name" value="DNA-binding_regulatory"/>
</dbReference>
<dbReference type="STRING" id="1120976.SAMN03080606_02239"/>
<evidence type="ECO:0000259" key="1">
    <source>
        <dbReference type="Pfam" id="PF12146"/>
    </source>
</evidence>
<dbReference type="Proteomes" id="UP000198636">
    <property type="component" value="Unassembled WGS sequence"/>
</dbReference>
<protein>
    <submittedName>
        <fullName evidence="2">Lysophospholipase, alpha-beta hydrolase superfamily</fullName>
    </submittedName>
</protein>
<feature type="domain" description="Serine aminopeptidase S33" evidence="1">
    <location>
        <begin position="71"/>
        <end position="189"/>
    </location>
</feature>
<dbReference type="Gene3D" id="3.40.50.1820">
    <property type="entry name" value="alpha/beta hydrolase"/>
    <property type="match status" value="1"/>
</dbReference>
<dbReference type="InterPro" id="IPR029058">
    <property type="entry name" value="AB_hydrolase_fold"/>
</dbReference>
<dbReference type="Pfam" id="PF12146">
    <property type="entry name" value="Hydrolase_4"/>
    <property type="match status" value="1"/>
</dbReference>